<dbReference type="Pfam" id="PF23544">
    <property type="entry name" value="AtuA_ferredoxin"/>
    <property type="match status" value="1"/>
</dbReference>
<evidence type="ECO:0000313" key="4">
    <source>
        <dbReference type="Proteomes" id="UP000027920"/>
    </source>
</evidence>
<dbReference type="OrthoDB" id="10265871at2759"/>
<feature type="domain" description="AtuA-like ferredoxin-fold" evidence="2">
    <location>
        <begin position="508"/>
        <end position="607"/>
    </location>
</feature>
<dbReference type="PANTHER" id="PTHR47585:SF1">
    <property type="entry name" value="DUF1446 DOMAIN-CONTAINING PROTEIN"/>
    <property type="match status" value="1"/>
</dbReference>
<dbReference type="VEuPathDB" id="FungiDB:A1O9_04460"/>
<reference evidence="3 4" key="1">
    <citation type="submission" date="2013-03" db="EMBL/GenBank/DDBJ databases">
        <title>The Genome Sequence of Exophiala aquamarina CBS 119918.</title>
        <authorList>
            <consortium name="The Broad Institute Genomics Platform"/>
            <person name="Cuomo C."/>
            <person name="de Hoog S."/>
            <person name="Gorbushina A."/>
            <person name="Walker B."/>
            <person name="Young S.K."/>
            <person name="Zeng Q."/>
            <person name="Gargeya S."/>
            <person name="Fitzgerald M."/>
            <person name="Haas B."/>
            <person name="Abouelleil A."/>
            <person name="Allen A.W."/>
            <person name="Alvarado L."/>
            <person name="Arachchi H.M."/>
            <person name="Berlin A.M."/>
            <person name="Chapman S.B."/>
            <person name="Gainer-Dewar J."/>
            <person name="Goldberg J."/>
            <person name="Griggs A."/>
            <person name="Gujja S."/>
            <person name="Hansen M."/>
            <person name="Howarth C."/>
            <person name="Imamovic A."/>
            <person name="Ireland A."/>
            <person name="Larimer J."/>
            <person name="McCowan C."/>
            <person name="Murphy C."/>
            <person name="Pearson M."/>
            <person name="Poon T.W."/>
            <person name="Priest M."/>
            <person name="Roberts A."/>
            <person name="Saif S."/>
            <person name="Shea T."/>
            <person name="Sisk P."/>
            <person name="Sykes S."/>
            <person name="Wortman J."/>
            <person name="Nusbaum C."/>
            <person name="Birren B."/>
        </authorList>
    </citation>
    <scope>NUCLEOTIDE SEQUENCE [LARGE SCALE GENOMIC DNA]</scope>
    <source>
        <strain evidence="3 4">CBS 119918</strain>
    </source>
</reference>
<sequence length="620" mass="67851">MSQGVIDKGKRPILVGSVSGSTGDRLDGLKSMLRGDIIIDAIIGDWLSEVNLASRSLQLRAGKKGGYEPGFLYSLREGLDDYLNYQNQNVRIAVNAGGLNPKGLAEEVQNLLCSRGSEKRVAYVVGDNLLSQLENLDIQPLTRATGNFQNWKRKYPEIILANAYIGCWGIVRALAEGADIVICGRCTDASTVMGVTAWWHGWSQGEFDKLAGSLMAGHLIECGCYVTGGNFGGFQNLNPRYYDLSYPIAAIAADGTSVIQKHANQNGIVTTDTVRGQFLYEIQGSFYYNPDVIADITRINFDQVGKDSVQVSGVRGLPAPETLKIAIMAIGGYQAEFSLYVTGLDTKEKAASFELMSRRMVDESQFEILEFQLYGSPKGNPRNQLESTLQLRIFAQAKDPKAVAPGRFLGPLMSNQLSGYPGLTANFDFRTADPKLFCTYFPGLVNQKHVQQVVHFATMEDSAPGILAPRATAYTPVDLLPIQPDYQPTNPVALPSFGATVRAPLGLAVYARSGDKGANVNVGFFFPRGPHESAKYEWLRNFLTTSTLRELLADEATSDTYIERCEFPNIRAVHFVIHGILGAGVSSSVKMDSLGKNVAEYLRARHVDIPQKFLEKKAVL</sequence>
<dbReference type="EMBL" id="AMGV01000003">
    <property type="protein sequence ID" value="KEF59614.1"/>
    <property type="molecule type" value="Genomic_DNA"/>
</dbReference>
<dbReference type="PANTHER" id="PTHR47585">
    <property type="match status" value="1"/>
</dbReference>
<dbReference type="InterPro" id="IPR010839">
    <property type="entry name" value="AtuA_N"/>
</dbReference>
<keyword evidence="4" id="KW-1185">Reference proteome</keyword>
<evidence type="ECO:0000259" key="2">
    <source>
        <dbReference type="Pfam" id="PF23544"/>
    </source>
</evidence>
<dbReference type="InterPro" id="IPR056362">
    <property type="entry name" value="AtuA-like_ferredoxin_dom"/>
</dbReference>
<gene>
    <name evidence="3" type="ORF">A1O9_04460</name>
</gene>
<dbReference type="Pfam" id="PF07287">
    <property type="entry name" value="AtuA"/>
    <property type="match status" value="1"/>
</dbReference>
<dbReference type="HOGENOM" id="CLU_012617_0_0_1"/>
<proteinExistence type="predicted"/>
<comment type="caution">
    <text evidence="3">The sequence shown here is derived from an EMBL/GenBank/DDBJ whole genome shotgun (WGS) entry which is preliminary data.</text>
</comment>
<evidence type="ECO:0008006" key="5">
    <source>
        <dbReference type="Google" id="ProtNLM"/>
    </source>
</evidence>
<accession>A0A072PHJ4</accession>
<dbReference type="GeneID" id="25279391"/>
<dbReference type="Proteomes" id="UP000027920">
    <property type="component" value="Unassembled WGS sequence"/>
</dbReference>
<feature type="domain" description="Acyclic terpene utilisation N-terminal" evidence="1">
    <location>
        <begin position="13"/>
        <end position="456"/>
    </location>
</feature>
<name>A0A072PHJ4_9EURO</name>
<dbReference type="AlphaFoldDB" id="A0A072PHJ4"/>
<evidence type="ECO:0000259" key="1">
    <source>
        <dbReference type="Pfam" id="PF07287"/>
    </source>
</evidence>
<evidence type="ECO:0000313" key="3">
    <source>
        <dbReference type="EMBL" id="KEF59614.1"/>
    </source>
</evidence>
<protein>
    <recommendedName>
        <fullName evidence="5">DUF1446 domain-containing protein</fullName>
    </recommendedName>
</protein>
<organism evidence="3 4">
    <name type="scientific">Exophiala aquamarina CBS 119918</name>
    <dbReference type="NCBI Taxonomy" id="1182545"/>
    <lineage>
        <taxon>Eukaryota</taxon>
        <taxon>Fungi</taxon>
        <taxon>Dikarya</taxon>
        <taxon>Ascomycota</taxon>
        <taxon>Pezizomycotina</taxon>
        <taxon>Eurotiomycetes</taxon>
        <taxon>Chaetothyriomycetidae</taxon>
        <taxon>Chaetothyriales</taxon>
        <taxon>Herpotrichiellaceae</taxon>
        <taxon>Exophiala</taxon>
    </lineage>
</organism>
<dbReference type="RefSeq" id="XP_013262204.1">
    <property type="nucleotide sequence ID" value="XM_013406750.1"/>
</dbReference>